<dbReference type="GO" id="GO:0005819">
    <property type="term" value="C:spindle"/>
    <property type="evidence" value="ECO:0007669"/>
    <property type="project" value="UniProtKB-SubCell"/>
</dbReference>
<evidence type="ECO:0000256" key="7">
    <source>
        <dbReference type="ARBA" id="ARBA00022801"/>
    </source>
</evidence>
<keyword evidence="8" id="KW-0007">Acetylation</keyword>
<proteinExistence type="inferred from homology"/>
<evidence type="ECO:0000256" key="16">
    <source>
        <dbReference type="ARBA" id="ARBA00067273"/>
    </source>
</evidence>
<keyword evidence="21" id="KW-1185">Reference proteome</keyword>
<dbReference type="GO" id="GO:0006629">
    <property type="term" value="P:lipid metabolic process"/>
    <property type="evidence" value="ECO:0007669"/>
    <property type="project" value="UniProtKB-KW"/>
</dbReference>
<evidence type="ECO:0000256" key="12">
    <source>
        <dbReference type="ARBA" id="ARBA00023242"/>
    </source>
</evidence>
<comment type="function">
    <text evidence="14">Catalyzes the hydrolysis of acyl-CoAs into free fatty acids and coenzyme A (CoASH), regulating their respective intracellular levels. Has acyl-CoA thioesterase activity towards medium (C12) and long-chain (C18) fatty acyl-CoA substrates. Can also hydrolyze 3-hydroxyphenylacetyl-CoA and 3,4-dihydroxyphenylacetyl-CoA (in vitro). May play a role in controlling adaptive thermogenesis.</text>
</comment>
<evidence type="ECO:0000256" key="3">
    <source>
        <dbReference type="ARBA" id="ARBA00004186"/>
    </source>
</evidence>
<evidence type="ECO:0000256" key="4">
    <source>
        <dbReference type="ARBA" id="ARBA00004514"/>
    </source>
</evidence>
<dbReference type="NCBIfam" id="TIGR00369">
    <property type="entry name" value="unchar_dom_1"/>
    <property type="match status" value="1"/>
</dbReference>
<dbReference type="PANTHER" id="PTHR21660:SF1">
    <property type="entry name" value="ACYL-COENZYME A THIOESTERASE 13"/>
    <property type="match status" value="1"/>
</dbReference>
<dbReference type="InterPro" id="IPR006683">
    <property type="entry name" value="Thioestr_dom"/>
</dbReference>
<comment type="caution">
    <text evidence="20">The sequence shown here is derived from an EMBL/GenBank/DDBJ whole genome shotgun (WGS) entry which is preliminary data.</text>
</comment>
<dbReference type="InterPro" id="IPR039298">
    <property type="entry name" value="ACOT13"/>
</dbReference>
<name>A0A812HBD2_9DINO</name>
<protein>
    <recommendedName>
        <fullName evidence="16">Acyl-coenzyme A thioesterase 13</fullName>
    </recommendedName>
    <alternativeName>
        <fullName evidence="17">Hotdog-fold thioesterase superfamily member 2</fullName>
    </alternativeName>
    <alternativeName>
        <fullName evidence="18">Thioesterase superfamily member 2</fullName>
    </alternativeName>
</protein>
<comment type="catalytic activity">
    <reaction evidence="13">
        <text>a fatty acyl-CoA + H2O = a fatty acid + CoA + H(+)</text>
        <dbReference type="Rhea" id="RHEA:16781"/>
        <dbReference type="ChEBI" id="CHEBI:15377"/>
        <dbReference type="ChEBI" id="CHEBI:15378"/>
        <dbReference type="ChEBI" id="CHEBI:28868"/>
        <dbReference type="ChEBI" id="CHEBI:57287"/>
        <dbReference type="ChEBI" id="CHEBI:77636"/>
    </reaction>
    <physiologicalReaction direction="left-to-right" evidence="13">
        <dbReference type="Rhea" id="RHEA:16782"/>
    </physiologicalReaction>
</comment>
<keyword evidence="10" id="KW-0496">Mitochondrion</keyword>
<keyword evidence="6" id="KW-0963">Cytoplasm</keyword>
<evidence type="ECO:0000313" key="21">
    <source>
        <dbReference type="Proteomes" id="UP000604046"/>
    </source>
</evidence>
<evidence type="ECO:0000313" key="20">
    <source>
        <dbReference type="EMBL" id="CAE6947213.1"/>
    </source>
</evidence>
<evidence type="ECO:0000256" key="2">
    <source>
        <dbReference type="ARBA" id="ARBA00004173"/>
    </source>
</evidence>
<keyword evidence="12" id="KW-0539">Nucleus</keyword>
<comment type="subunit">
    <text evidence="15">Homotetramer. Interacts with PCTP.</text>
</comment>
<dbReference type="Gene3D" id="3.10.129.10">
    <property type="entry name" value="Hotdog Thioesterase"/>
    <property type="match status" value="1"/>
</dbReference>
<evidence type="ECO:0000256" key="8">
    <source>
        <dbReference type="ARBA" id="ARBA00022990"/>
    </source>
</evidence>
<reference evidence="20" key="1">
    <citation type="submission" date="2021-02" db="EMBL/GenBank/DDBJ databases">
        <authorList>
            <person name="Dougan E. K."/>
            <person name="Rhodes N."/>
            <person name="Thang M."/>
            <person name="Chan C."/>
        </authorList>
    </citation>
    <scope>NUCLEOTIDE SEQUENCE</scope>
</reference>
<evidence type="ECO:0000256" key="1">
    <source>
        <dbReference type="ARBA" id="ARBA00004123"/>
    </source>
</evidence>
<evidence type="ECO:0000256" key="13">
    <source>
        <dbReference type="ARBA" id="ARBA00052976"/>
    </source>
</evidence>
<dbReference type="SUPFAM" id="SSF54637">
    <property type="entry name" value="Thioesterase/thiol ester dehydrase-isomerase"/>
    <property type="match status" value="1"/>
</dbReference>
<gene>
    <name evidence="20" type="primary">ACOT13</name>
    <name evidence="20" type="ORF">SNAT2548_LOCUS1436</name>
</gene>
<dbReference type="InterPro" id="IPR029069">
    <property type="entry name" value="HotDog_dom_sf"/>
</dbReference>
<accession>A0A812HBD2</accession>
<dbReference type="OrthoDB" id="46529at2759"/>
<dbReference type="Pfam" id="PF03061">
    <property type="entry name" value="4HBT"/>
    <property type="match status" value="1"/>
</dbReference>
<dbReference type="GO" id="GO:0005634">
    <property type="term" value="C:nucleus"/>
    <property type="evidence" value="ECO:0007669"/>
    <property type="project" value="UniProtKB-SubCell"/>
</dbReference>
<evidence type="ECO:0000256" key="5">
    <source>
        <dbReference type="ARBA" id="ARBA00008324"/>
    </source>
</evidence>
<dbReference type="GO" id="GO:0047617">
    <property type="term" value="F:fatty acyl-CoA hydrolase activity"/>
    <property type="evidence" value="ECO:0007669"/>
    <property type="project" value="InterPro"/>
</dbReference>
<keyword evidence="11" id="KW-0206">Cytoskeleton</keyword>
<evidence type="ECO:0000256" key="17">
    <source>
        <dbReference type="ARBA" id="ARBA00081533"/>
    </source>
</evidence>
<comment type="subcellular location">
    <subcellularLocation>
        <location evidence="3">Cytoplasm</location>
        <location evidence="3">Cytoskeleton</location>
        <location evidence="3">Spindle</location>
    </subcellularLocation>
    <subcellularLocation>
        <location evidence="4">Cytoplasm</location>
        <location evidence="4">Cytosol</location>
    </subcellularLocation>
    <subcellularLocation>
        <location evidence="2">Mitochondrion</location>
    </subcellularLocation>
    <subcellularLocation>
        <location evidence="1">Nucleus</location>
    </subcellularLocation>
</comment>
<dbReference type="GO" id="GO:0005739">
    <property type="term" value="C:mitochondrion"/>
    <property type="evidence" value="ECO:0007669"/>
    <property type="project" value="UniProtKB-SubCell"/>
</dbReference>
<evidence type="ECO:0000256" key="14">
    <source>
        <dbReference type="ARBA" id="ARBA00058205"/>
    </source>
</evidence>
<evidence type="ECO:0000259" key="19">
    <source>
        <dbReference type="Pfam" id="PF03061"/>
    </source>
</evidence>
<organism evidence="20 21">
    <name type="scientific">Symbiodinium natans</name>
    <dbReference type="NCBI Taxonomy" id="878477"/>
    <lineage>
        <taxon>Eukaryota</taxon>
        <taxon>Sar</taxon>
        <taxon>Alveolata</taxon>
        <taxon>Dinophyceae</taxon>
        <taxon>Suessiales</taxon>
        <taxon>Symbiodiniaceae</taxon>
        <taxon>Symbiodinium</taxon>
    </lineage>
</organism>
<dbReference type="GO" id="GO:0005829">
    <property type="term" value="C:cytosol"/>
    <property type="evidence" value="ECO:0007669"/>
    <property type="project" value="UniProtKB-SubCell"/>
</dbReference>
<comment type="similarity">
    <text evidence="5">Belongs to the thioesterase PaaI family.</text>
</comment>
<feature type="domain" description="Thioesterase" evidence="19">
    <location>
        <begin position="79"/>
        <end position="155"/>
    </location>
</feature>
<dbReference type="FunFam" id="3.10.129.10:FF:000021">
    <property type="entry name" value="Acyl-coenzyme A thioesterase 13"/>
    <property type="match status" value="1"/>
</dbReference>
<dbReference type="Proteomes" id="UP000604046">
    <property type="component" value="Unassembled WGS sequence"/>
</dbReference>
<evidence type="ECO:0000256" key="10">
    <source>
        <dbReference type="ARBA" id="ARBA00023128"/>
    </source>
</evidence>
<keyword evidence="7" id="KW-0378">Hydrolase</keyword>
<evidence type="ECO:0000256" key="11">
    <source>
        <dbReference type="ARBA" id="ARBA00023212"/>
    </source>
</evidence>
<dbReference type="EMBL" id="CAJNDS010000080">
    <property type="protein sequence ID" value="CAE6947213.1"/>
    <property type="molecule type" value="Genomic_DNA"/>
</dbReference>
<dbReference type="CDD" id="cd03443">
    <property type="entry name" value="PaaI_thioesterase"/>
    <property type="match status" value="1"/>
</dbReference>
<evidence type="ECO:0000256" key="6">
    <source>
        <dbReference type="ARBA" id="ARBA00022490"/>
    </source>
</evidence>
<dbReference type="AlphaFoldDB" id="A0A812HBD2"/>
<dbReference type="InterPro" id="IPR003736">
    <property type="entry name" value="PAAI_dom"/>
</dbReference>
<evidence type="ECO:0000256" key="9">
    <source>
        <dbReference type="ARBA" id="ARBA00023098"/>
    </source>
</evidence>
<evidence type="ECO:0000256" key="15">
    <source>
        <dbReference type="ARBA" id="ARBA00064709"/>
    </source>
</evidence>
<sequence>MAALLRAARTAWAPCATGRRFATGYIQRAAAEGRDSLLGQFQSTGDRFDSVLRGMECIKVEEGYVECQITVGDGVKNAYGTMHGGCTATLVDVLGTMALLSKDPTRPGVSVEMSQTFMAPAKGGEVITVTGTVTKYGRALGFTEVKLTDASGKLLATGRHTKAFPQKP</sequence>
<dbReference type="PANTHER" id="PTHR21660">
    <property type="entry name" value="THIOESTERASE SUPERFAMILY MEMBER-RELATED"/>
    <property type="match status" value="1"/>
</dbReference>
<keyword evidence="9" id="KW-0443">Lipid metabolism</keyword>
<evidence type="ECO:0000256" key="18">
    <source>
        <dbReference type="ARBA" id="ARBA00083956"/>
    </source>
</evidence>